<dbReference type="Pfam" id="PF09444">
    <property type="entry name" value="MRC1"/>
    <property type="match status" value="1"/>
</dbReference>
<accession>A0A6A6UT77</accession>
<feature type="region of interest" description="Disordered" evidence="4">
    <location>
        <begin position="998"/>
        <end position="1022"/>
    </location>
</feature>
<organism evidence="6 7">
    <name type="scientific">Microthyrium microscopicum</name>
    <dbReference type="NCBI Taxonomy" id="703497"/>
    <lineage>
        <taxon>Eukaryota</taxon>
        <taxon>Fungi</taxon>
        <taxon>Dikarya</taxon>
        <taxon>Ascomycota</taxon>
        <taxon>Pezizomycotina</taxon>
        <taxon>Dothideomycetes</taxon>
        <taxon>Dothideomycetes incertae sedis</taxon>
        <taxon>Microthyriales</taxon>
        <taxon>Microthyriaceae</taxon>
        <taxon>Microthyrium</taxon>
    </lineage>
</organism>
<keyword evidence="3" id="KW-0539">Nucleus</keyword>
<dbReference type="PANTHER" id="PTHR14396:SF10">
    <property type="entry name" value="CLASPIN"/>
    <property type="match status" value="1"/>
</dbReference>
<feature type="compositionally biased region" description="Acidic residues" evidence="4">
    <location>
        <begin position="922"/>
        <end position="932"/>
    </location>
</feature>
<feature type="region of interest" description="Disordered" evidence="4">
    <location>
        <begin position="635"/>
        <end position="703"/>
    </location>
</feature>
<feature type="compositionally biased region" description="Polar residues" evidence="4">
    <location>
        <begin position="87"/>
        <end position="111"/>
    </location>
</feature>
<name>A0A6A6UT77_9PEZI</name>
<feature type="region of interest" description="Disordered" evidence="4">
    <location>
        <begin position="919"/>
        <end position="958"/>
    </location>
</feature>
<feature type="compositionally biased region" description="Basic and acidic residues" evidence="4">
    <location>
        <begin position="1098"/>
        <end position="1110"/>
    </location>
</feature>
<evidence type="ECO:0000313" key="7">
    <source>
        <dbReference type="Proteomes" id="UP000799302"/>
    </source>
</evidence>
<proteinExistence type="predicted"/>
<dbReference type="OrthoDB" id="2130597at2759"/>
<gene>
    <name evidence="6" type="ORF">BT63DRAFT_436414</name>
</gene>
<evidence type="ECO:0000256" key="4">
    <source>
        <dbReference type="SAM" id="MobiDB-lite"/>
    </source>
</evidence>
<evidence type="ECO:0000256" key="1">
    <source>
        <dbReference type="ARBA" id="ARBA00004123"/>
    </source>
</evidence>
<feature type="region of interest" description="Disordered" evidence="4">
    <location>
        <begin position="852"/>
        <end position="882"/>
    </location>
</feature>
<feature type="compositionally biased region" description="Acidic residues" evidence="4">
    <location>
        <begin position="939"/>
        <end position="949"/>
    </location>
</feature>
<comment type="subcellular location">
    <subcellularLocation>
        <location evidence="1">Nucleus</location>
    </subcellularLocation>
</comment>
<evidence type="ECO:0000313" key="6">
    <source>
        <dbReference type="EMBL" id="KAF2675539.1"/>
    </source>
</evidence>
<feature type="compositionally biased region" description="Acidic residues" evidence="4">
    <location>
        <begin position="1005"/>
        <end position="1014"/>
    </location>
</feature>
<feature type="region of interest" description="Disordered" evidence="4">
    <location>
        <begin position="1"/>
        <end position="71"/>
    </location>
</feature>
<feature type="compositionally biased region" description="Basic and acidic residues" evidence="4">
    <location>
        <begin position="531"/>
        <end position="546"/>
    </location>
</feature>
<feature type="region of interest" description="Disordered" evidence="4">
    <location>
        <begin position="375"/>
        <end position="400"/>
    </location>
</feature>
<feature type="compositionally biased region" description="Basic and acidic residues" evidence="4">
    <location>
        <begin position="249"/>
        <end position="260"/>
    </location>
</feature>
<feature type="compositionally biased region" description="Acidic residues" evidence="4">
    <location>
        <begin position="594"/>
        <end position="606"/>
    </location>
</feature>
<keyword evidence="2" id="KW-0597">Phosphoprotein</keyword>
<feature type="region of interest" description="Disordered" evidence="4">
    <location>
        <begin position="1071"/>
        <end position="1133"/>
    </location>
</feature>
<feature type="compositionally biased region" description="Polar residues" evidence="4">
    <location>
        <begin position="130"/>
        <end position="141"/>
    </location>
</feature>
<feature type="region of interest" description="Disordered" evidence="4">
    <location>
        <begin position="291"/>
        <end position="330"/>
    </location>
</feature>
<feature type="region of interest" description="Disordered" evidence="4">
    <location>
        <begin position="531"/>
        <end position="611"/>
    </location>
</feature>
<feature type="compositionally biased region" description="Polar residues" evidence="4">
    <location>
        <begin position="641"/>
        <end position="655"/>
    </location>
</feature>
<feature type="region of interest" description="Disordered" evidence="4">
    <location>
        <begin position="1180"/>
        <end position="1208"/>
    </location>
</feature>
<dbReference type="GO" id="GO:0007095">
    <property type="term" value="P:mitotic G2 DNA damage checkpoint signaling"/>
    <property type="evidence" value="ECO:0007669"/>
    <property type="project" value="TreeGrafter"/>
</dbReference>
<dbReference type="GO" id="GO:0010997">
    <property type="term" value="F:anaphase-promoting complex binding"/>
    <property type="evidence" value="ECO:0007669"/>
    <property type="project" value="TreeGrafter"/>
</dbReference>
<feature type="region of interest" description="Disordered" evidence="4">
    <location>
        <begin position="1234"/>
        <end position="1270"/>
    </location>
</feature>
<feature type="region of interest" description="Disordered" evidence="4">
    <location>
        <begin position="85"/>
        <end position="272"/>
    </location>
</feature>
<feature type="compositionally biased region" description="Low complexity" evidence="4">
    <location>
        <begin position="1236"/>
        <end position="1251"/>
    </location>
</feature>
<keyword evidence="7" id="KW-1185">Reference proteome</keyword>
<feature type="compositionally biased region" description="Low complexity" evidence="4">
    <location>
        <begin position="45"/>
        <end position="58"/>
    </location>
</feature>
<sequence length="1312" mass="143059">METPKDPMSPLPSPASANLPISKPYSPKHAHSVPSSPKSTRHESPSSPMSSHNSPSASEMDDSSASEAEIIPYVPRGRMAARLMGVNAQTTSNAGPNSAFSTTVPTALNTKTTEDDSDDESPVKKPGRLQRSTAHDSSLSTPPKPVSEPVSRRSSPGLFVSPGPSHHSGSESDIAVSNVASKLQKLASRKSKDGASRKKQTKSKKSKASGPASGTALEDLISSDHDQEDQQADEQMTQKTRPSRKASKKALEELHRETQRMSRNQQLAHQAMVKRKITKQDLFARFNFKPINSPATEKQSEDELTMSGALVSSDTEQAQHKDTPPTSPASVKSLVKLSVAPEADVGEPALHDDLFDVDDDLPDIKELFARARESKLAPSLATAAPEPKVASKPSGAKKQFRIVPPASKEIVLDDSDDELEIVKPKAKATKIFDALPANRTMESVSLMQLRHLANLTSPSKKRGKGKGLTLPELQQQLKEKARQQAIKDKEERIAELRARGVVIQTMEEREQEQLEFETLLERARVEAADIAKKEKAAAKKEGKQDGDLPDDDDDDEDWDGEDEDEASEAELSGSEDEVEADEDDAEHPMPLFDNEADESAGEDSEEKEVWGIFQPKPPAAKTVDEIAAVPVKDAPLIESTPEPTGINQQAITETVPESETDDEPVAAMPRARPSLKRRVVEDDEDEEALAPPTTLSGVSPGDKARAAFGFLPSSAAAGGLSQAFAGTLGLDSQEDSQVSNLKFDPDQDSMALLDHFPGSKSDFDDSFYKSKLMPNSQLAALSESVPQEPTLGISLGISQFPSQFEDTQISPVKMSQFIELTQDAGFAAPREPAGKQQVPPSTVDTLVLATQETPVRKPKGRLIRRKDMAMDSEDEDMQPPAEAALGADSAKDAFNVLSRGAKKAANKAAFDKKKSAAKELFEEQAEESEDEYAGLGGASDDESNGEMDEEMQRMMDDGHVDVNENAVAAFHAEKERQADEKQINKLYKDVTTGLLRKKRGAAGFDDLDDSDDDGAERRRRKQEEFARMRRALLEDEKIGKIAQNPKQQAFFHALEDRDDFESQNFLDDPTVVLVPDTQPDEQKIQPEHAPSPSSMKRKLPDDFVSDDKENVPPARHPRRTTAAQDAPTKRPTSLAEIRESLSFLVDEPFIPDSQPTLDFNDEDDDPFNLIHENLLSRSDTISSETSRTSSVVNRLSRTNTADSESAQQPMAFQAGGKGMSSIFKVPSLLRRATNLSTTSNSSSTSSGSGEKSGMRLGGSKKSNMHAQAREAERRLVLDAAEKKRKEHVKKTVLKSLGRSIFGILRKGNSGFE</sequence>
<protein>
    <recommendedName>
        <fullName evidence="5">DNA replication checkpoint mediator MRC1 domain-containing protein</fullName>
    </recommendedName>
</protein>
<dbReference type="InterPro" id="IPR024146">
    <property type="entry name" value="Claspin"/>
</dbReference>
<feature type="compositionally biased region" description="Acidic residues" evidence="4">
    <location>
        <begin position="547"/>
        <end position="585"/>
    </location>
</feature>
<evidence type="ECO:0000256" key="3">
    <source>
        <dbReference type="ARBA" id="ARBA00023242"/>
    </source>
</evidence>
<dbReference type="InterPro" id="IPR018564">
    <property type="entry name" value="Repl_chkpnt_MRC1_dom"/>
</dbReference>
<evidence type="ECO:0000259" key="5">
    <source>
        <dbReference type="Pfam" id="PF09444"/>
    </source>
</evidence>
<dbReference type="PANTHER" id="PTHR14396">
    <property type="entry name" value="CLASPIN"/>
    <property type="match status" value="1"/>
</dbReference>
<feature type="compositionally biased region" description="Basic residues" evidence="4">
    <location>
        <begin position="197"/>
        <end position="207"/>
    </location>
</feature>
<reference evidence="6" key="1">
    <citation type="journal article" date="2020" name="Stud. Mycol.">
        <title>101 Dothideomycetes genomes: a test case for predicting lifestyles and emergence of pathogens.</title>
        <authorList>
            <person name="Haridas S."/>
            <person name="Albert R."/>
            <person name="Binder M."/>
            <person name="Bloem J."/>
            <person name="Labutti K."/>
            <person name="Salamov A."/>
            <person name="Andreopoulos B."/>
            <person name="Baker S."/>
            <person name="Barry K."/>
            <person name="Bills G."/>
            <person name="Bluhm B."/>
            <person name="Cannon C."/>
            <person name="Castanera R."/>
            <person name="Culley D."/>
            <person name="Daum C."/>
            <person name="Ezra D."/>
            <person name="Gonzalez J."/>
            <person name="Henrissat B."/>
            <person name="Kuo A."/>
            <person name="Liang C."/>
            <person name="Lipzen A."/>
            <person name="Lutzoni F."/>
            <person name="Magnuson J."/>
            <person name="Mondo S."/>
            <person name="Nolan M."/>
            <person name="Ohm R."/>
            <person name="Pangilinan J."/>
            <person name="Park H.-J."/>
            <person name="Ramirez L."/>
            <person name="Alfaro M."/>
            <person name="Sun H."/>
            <person name="Tritt A."/>
            <person name="Yoshinaga Y."/>
            <person name="Zwiers L.-H."/>
            <person name="Turgeon B."/>
            <person name="Goodwin S."/>
            <person name="Spatafora J."/>
            <person name="Crous P."/>
            <person name="Grigoriev I."/>
        </authorList>
    </citation>
    <scope>NUCLEOTIDE SEQUENCE</scope>
    <source>
        <strain evidence="6">CBS 115976</strain>
    </source>
</reference>
<dbReference type="Proteomes" id="UP000799302">
    <property type="component" value="Unassembled WGS sequence"/>
</dbReference>
<feature type="domain" description="DNA replication checkpoint mediator MRC1" evidence="5">
    <location>
        <begin position="913"/>
        <end position="1052"/>
    </location>
</feature>
<evidence type="ECO:0000256" key="2">
    <source>
        <dbReference type="ARBA" id="ARBA00022553"/>
    </source>
</evidence>
<dbReference type="GO" id="GO:0005634">
    <property type="term" value="C:nucleus"/>
    <property type="evidence" value="ECO:0007669"/>
    <property type="project" value="UniProtKB-SubCell"/>
</dbReference>
<dbReference type="EMBL" id="MU004230">
    <property type="protein sequence ID" value="KAF2675539.1"/>
    <property type="molecule type" value="Genomic_DNA"/>
</dbReference>
<feature type="compositionally biased region" description="Low complexity" evidence="4">
    <location>
        <begin position="147"/>
        <end position="167"/>
    </location>
</feature>
<dbReference type="GO" id="GO:0033314">
    <property type="term" value="P:mitotic DNA replication checkpoint signaling"/>
    <property type="evidence" value="ECO:0007669"/>
    <property type="project" value="TreeGrafter"/>
</dbReference>